<gene>
    <name evidence="2" type="ORF">ACFPWU_13070</name>
</gene>
<proteinExistence type="predicted"/>
<keyword evidence="1" id="KW-0732">Signal</keyword>
<evidence type="ECO:0000313" key="2">
    <source>
        <dbReference type="EMBL" id="MFC6154595.1"/>
    </source>
</evidence>
<accession>A0ABW1R3B7</accession>
<protein>
    <recommendedName>
        <fullName evidence="4">Glycosyl hydrolase family 98 putative carbohydrate-binding module domain-containing protein</fullName>
    </recommendedName>
</protein>
<feature type="chain" id="PRO_5045181705" description="Glycosyl hydrolase family 98 putative carbohydrate-binding module domain-containing protein" evidence="1">
    <location>
        <begin position="30"/>
        <end position="293"/>
    </location>
</feature>
<evidence type="ECO:0008006" key="4">
    <source>
        <dbReference type="Google" id="ProtNLM"/>
    </source>
</evidence>
<organism evidence="2 3">
    <name type="scientific">Nocardioides yefusunii</name>
    <dbReference type="NCBI Taxonomy" id="2500546"/>
    <lineage>
        <taxon>Bacteria</taxon>
        <taxon>Bacillati</taxon>
        <taxon>Actinomycetota</taxon>
        <taxon>Actinomycetes</taxon>
        <taxon>Propionibacteriales</taxon>
        <taxon>Nocardioidaceae</taxon>
        <taxon>Nocardioides</taxon>
    </lineage>
</organism>
<evidence type="ECO:0000313" key="3">
    <source>
        <dbReference type="Proteomes" id="UP001596098"/>
    </source>
</evidence>
<dbReference type="RefSeq" id="WP_128219287.1">
    <property type="nucleotide sequence ID" value="NZ_CP034929.1"/>
</dbReference>
<comment type="caution">
    <text evidence="2">The sequence shown here is derived from an EMBL/GenBank/DDBJ whole genome shotgun (WGS) entry which is preliminary data.</text>
</comment>
<sequence>MTTPSSSRAARFAAFSLGVALVAAPSATAAPAVPGSAPVLTHGVGLTPPVTPTATATARAKLKVTIKRTSGYRLQTGTRSTFTGTAPRKTFKGNKVTLQRKVGNGAWVNVASAKVSSKGTYSVSGITTGVGVNSWRTFGVVPKTKKKKAYNVVSPVQAMWSLQWFYLYDLGRVNSYGWSHASTSIAGRAFSRSVGSYYDRRSGWGEYNLGYKCDEFRAEIGLRDDSETGAVRRFVASLDGAETSLGDKGLGSVTSVRIDTRTRFRLRLDVVDVSNPDGWGYYGNARILCQSKP</sequence>
<dbReference type="EMBL" id="JBHSQI010000007">
    <property type="protein sequence ID" value="MFC6154595.1"/>
    <property type="molecule type" value="Genomic_DNA"/>
</dbReference>
<name>A0ABW1R3B7_9ACTN</name>
<evidence type="ECO:0000256" key="1">
    <source>
        <dbReference type="SAM" id="SignalP"/>
    </source>
</evidence>
<reference evidence="3" key="1">
    <citation type="journal article" date="2019" name="Int. J. Syst. Evol. Microbiol.">
        <title>The Global Catalogue of Microorganisms (GCM) 10K type strain sequencing project: providing services to taxonomists for standard genome sequencing and annotation.</title>
        <authorList>
            <consortium name="The Broad Institute Genomics Platform"/>
            <consortium name="The Broad Institute Genome Sequencing Center for Infectious Disease"/>
            <person name="Wu L."/>
            <person name="Ma J."/>
        </authorList>
    </citation>
    <scope>NUCLEOTIDE SEQUENCE [LARGE SCALE GENOMIC DNA]</scope>
    <source>
        <strain evidence="3">DFY28</strain>
    </source>
</reference>
<keyword evidence="3" id="KW-1185">Reference proteome</keyword>
<feature type="signal peptide" evidence="1">
    <location>
        <begin position="1"/>
        <end position="29"/>
    </location>
</feature>
<dbReference type="Proteomes" id="UP001596098">
    <property type="component" value="Unassembled WGS sequence"/>
</dbReference>